<accession>W3VII5</accession>
<dbReference type="AlphaFoldDB" id="W3VII5"/>
<proteinExistence type="predicted"/>
<protein>
    <submittedName>
        <fullName evidence="1">Uncharacterized protein</fullName>
    </submittedName>
</protein>
<dbReference type="EMBL" id="AWNI01000033">
    <property type="protein sequence ID" value="ETS60556.1"/>
    <property type="molecule type" value="Genomic_DNA"/>
</dbReference>
<reference evidence="1 2" key="1">
    <citation type="journal article" date="2014" name="Genome Announc.">
        <title>Genome sequence of the basidiomycetous fungus Pseudozyma aphidis DSM70725, an efficient producer of biosurfactant mannosylerythritol lipids.</title>
        <authorList>
            <person name="Lorenz S."/>
            <person name="Guenther M."/>
            <person name="Grumaz C."/>
            <person name="Rupp S."/>
            <person name="Zibek S."/>
            <person name="Sohn K."/>
        </authorList>
    </citation>
    <scope>NUCLEOTIDE SEQUENCE [LARGE SCALE GENOMIC DNA]</scope>
    <source>
        <strain evidence="2">ATCC 32657 / CBS 517.83 / DSM 70725 / JCM 10318 / NBRC 10182 / NRRL Y-7954 / St-0401</strain>
    </source>
</reference>
<dbReference type="HOGENOM" id="CLU_1384695_0_0_1"/>
<name>W3VII5_MOEAP</name>
<organism evidence="1 2">
    <name type="scientific">Moesziomyces aphidis</name>
    <name type="common">Pseudozyma aphidis</name>
    <dbReference type="NCBI Taxonomy" id="84754"/>
    <lineage>
        <taxon>Eukaryota</taxon>
        <taxon>Fungi</taxon>
        <taxon>Dikarya</taxon>
        <taxon>Basidiomycota</taxon>
        <taxon>Ustilaginomycotina</taxon>
        <taxon>Ustilaginomycetes</taxon>
        <taxon>Ustilaginales</taxon>
        <taxon>Ustilaginaceae</taxon>
        <taxon>Moesziomyces</taxon>
    </lineage>
</organism>
<gene>
    <name evidence="1" type="ORF">PaG_05406</name>
</gene>
<keyword evidence="2" id="KW-1185">Reference proteome</keyword>
<comment type="caution">
    <text evidence="1">The sequence shown here is derived from an EMBL/GenBank/DDBJ whole genome shotgun (WGS) entry which is preliminary data.</text>
</comment>
<sequence>MGAEQPRRAALFDAQGRAGRWTPLQLQIHGSSRAAFLSASSCDQLQLRPAAAAAVSARTASRRAEFAPKLTLPGPIPAAGDTPSGAAAAQRARERLISRASPDALFGTLARHSSSALPRSTAVLLFRHSSRSARSAPLDVSSPPPTFPPPHLNLTSTSFALLARQIYLSSHCHRTAIALPFSTGISTRASASLHTCK</sequence>
<evidence type="ECO:0000313" key="2">
    <source>
        <dbReference type="Proteomes" id="UP000019462"/>
    </source>
</evidence>
<evidence type="ECO:0000313" key="1">
    <source>
        <dbReference type="EMBL" id="ETS60556.1"/>
    </source>
</evidence>
<dbReference type="Proteomes" id="UP000019462">
    <property type="component" value="Unassembled WGS sequence"/>
</dbReference>